<dbReference type="PANTHER" id="PTHR34598:SF3">
    <property type="entry name" value="OXIDOREDUCTASE AN1597"/>
    <property type="match status" value="1"/>
</dbReference>
<sequence>MPSRDDGNVSSTVALPTTARLSHLLDDPIYKDEIPYEIWADKVASDVERTNVRLNIVPDCPLSDVRSLDDADKPQLDTCGFQWFRQDFPYDAGIHCADDVRTDTQAQRDALDRYLNTMSDFLCETVGCEKVLCWDWRVRRSKLTMPRTKPNIYSLENVDASNLRATKINASHIIHADGSPQWMQKVISKVTTPEEKQLMDSGNYRTRVFTVWRPLVDVVQTDPLVCCDVRTVQESDLDVVQKVMDDTVEESMYLKHREGQQWYWMSNQTRDDVVVMTVWDSRRPSSKKAAVPHVAMVLPEHEPDAKPRESIELRFVAWSRE</sequence>
<dbReference type="AlphaFoldDB" id="A0AAN6XX20"/>
<reference evidence="2" key="1">
    <citation type="journal article" date="2023" name="Mol. Phylogenet. Evol.">
        <title>Genome-scale phylogeny and comparative genomics of the fungal order Sordariales.</title>
        <authorList>
            <person name="Hensen N."/>
            <person name="Bonometti L."/>
            <person name="Westerberg I."/>
            <person name="Brannstrom I.O."/>
            <person name="Guillou S."/>
            <person name="Cros-Aarteil S."/>
            <person name="Calhoun S."/>
            <person name="Haridas S."/>
            <person name="Kuo A."/>
            <person name="Mondo S."/>
            <person name="Pangilinan J."/>
            <person name="Riley R."/>
            <person name="LaButti K."/>
            <person name="Andreopoulos B."/>
            <person name="Lipzen A."/>
            <person name="Chen C."/>
            <person name="Yan M."/>
            <person name="Daum C."/>
            <person name="Ng V."/>
            <person name="Clum A."/>
            <person name="Steindorff A."/>
            <person name="Ohm R.A."/>
            <person name="Martin F."/>
            <person name="Silar P."/>
            <person name="Natvig D.O."/>
            <person name="Lalanne C."/>
            <person name="Gautier V."/>
            <person name="Ament-Velasquez S.L."/>
            <person name="Kruys A."/>
            <person name="Hutchinson M.I."/>
            <person name="Powell A.J."/>
            <person name="Barry K."/>
            <person name="Miller A.N."/>
            <person name="Grigoriev I.V."/>
            <person name="Debuchy R."/>
            <person name="Gladieux P."/>
            <person name="Hiltunen Thoren M."/>
            <person name="Johannesson H."/>
        </authorList>
    </citation>
    <scope>NUCLEOTIDE SEQUENCE</scope>
    <source>
        <strain evidence="2">PSN293</strain>
    </source>
</reference>
<evidence type="ECO:0000256" key="1">
    <source>
        <dbReference type="ARBA" id="ARBA00023604"/>
    </source>
</evidence>
<proteinExistence type="inferred from homology"/>
<evidence type="ECO:0008006" key="4">
    <source>
        <dbReference type="Google" id="ProtNLM"/>
    </source>
</evidence>
<dbReference type="NCBIfam" id="NF041278">
    <property type="entry name" value="CmcJ_NvfI_EfuI"/>
    <property type="match status" value="1"/>
</dbReference>
<reference evidence="2" key="2">
    <citation type="submission" date="2023-05" db="EMBL/GenBank/DDBJ databases">
        <authorList>
            <consortium name="Lawrence Berkeley National Laboratory"/>
            <person name="Steindorff A."/>
            <person name="Hensen N."/>
            <person name="Bonometti L."/>
            <person name="Westerberg I."/>
            <person name="Brannstrom I.O."/>
            <person name="Guillou S."/>
            <person name="Cros-Aarteil S."/>
            <person name="Calhoun S."/>
            <person name="Haridas S."/>
            <person name="Kuo A."/>
            <person name="Mondo S."/>
            <person name="Pangilinan J."/>
            <person name="Riley R."/>
            <person name="Labutti K."/>
            <person name="Andreopoulos B."/>
            <person name="Lipzen A."/>
            <person name="Chen C."/>
            <person name="Yanf M."/>
            <person name="Daum C."/>
            <person name="Ng V."/>
            <person name="Clum A."/>
            <person name="Ohm R."/>
            <person name="Martin F."/>
            <person name="Silar P."/>
            <person name="Natvig D."/>
            <person name="Lalanne C."/>
            <person name="Gautier V."/>
            <person name="Ament-Velasquez S.L."/>
            <person name="Kruys A."/>
            <person name="Hutchinson M.I."/>
            <person name="Powell A.J."/>
            <person name="Barry K."/>
            <person name="Miller A.N."/>
            <person name="Grigoriev I.V."/>
            <person name="Debuchy R."/>
            <person name="Gladieux P."/>
            <person name="Thoren M.H."/>
            <person name="Johannesson H."/>
        </authorList>
    </citation>
    <scope>NUCLEOTIDE SEQUENCE</scope>
    <source>
        <strain evidence="2">PSN293</strain>
    </source>
</reference>
<evidence type="ECO:0000313" key="3">
    <source>
        <dbReference type="Proteomes" id="UP001301769"/>
    </source>
</evidence>
<dbReference type="EMBL" id="MU858241">
    <property type="protein sequence ID" value="KAK4208504.1"/>
    <property type="molecule type" value="Genomic_DNA"/>
</dbReference>
<protein>
    <recommendedName>
        <fullName evidence="4">Methyltransferase</fullName>
    </recommendedName>
</protein>
<organism evidence="2 3">
    <name type="scientific">Rhypophila decipiens</name>
    <dbReference type="NCBI Taxonomy" id="261697"/>
    <lineage>
        <taxon>Eukaryota</taxon>
        <taxon>Fungi</taxon>
        <taxon>Dikarya</taxon>
        <taxon>Ascomycota</taxon>
        <taxon>Pezizomycotina</taxon>
        <taxon>Sordariomycetes</taxon>
        <taxon>Sordariomycetidae</taxon>
        <taxon>Sordariales</taxon>
        <taxon>Naviculisporaceae</taxon>
        <taxon>Rhypophila</taxon>
    </lineage>
</organism>
<comment type="caution">
    <text evidence="2">The sequence shown here is derived from an EMBL/GenBank/DDBJ whole genome shotgun (WGS) entry which is preliminary data.</text>
</comment>
<keyword evidence="3" id="KW-1185">Reference proteome</keyword>
<gene>
    <name evidence="2" type="ORF">QBC37DRAFT_379037</name>
</gene>
<dbReference type="PANTHER" id="PTHR34598">
    <property type="entry name" value="BLL6449 PROTEIN"/>
    <property type="match status" value="1"/>
</dbReference>
<dbReference type="Proteomes" id="UP001301769">
    <property type="component" value="Unassembled WGS sequence"/>
</dbReference>
<accession>A0AAN6XX20</accession>
<dbReference type="GO" id="GO:0016491">
    <property type="term" value="F:oxidoreductase activity"/>
    <property type="evidence" value="ECO:0007669"/>
    <property type="project" value="InterPro"/>
</dbReference>
<comment type="similarity">
    <text evidence="1">Belongs to the asaB hydroxylase/desaturase family.</text>
</comment>
<dbReference type="InterPro" id="IPR044053">
    <property type="entry name" value="AsaB-like"/>
</dbReference>
<evidence type="ECO:0000313" key="2">
    <source>
        <dbReference type="EMBL" id="KAK4208504.1"/>
    </source>
</evidence>
<name>A0AAN6XX20_9PEZI</name>